<comment type="caution">
    <text evidence="2">The sequence shown here is derived from an EMBL/GenBank/DDBJ whole genome shotgun (WGS) entry which is preliminary data.</text>
</comment>
<keyword evidence="1" id="KW-1133">Transmembrane helix</keyword>
<protein>
    <submittedName>
        <fullName evidence="2">Uncharacterized protein</fullName>
    </submittedName>
</protein>
<feature type="transmembrane region" description="Helical" evidence="1">
    <location>
        <begin position="108"/>
        <end position="131"/>
    </location>
</feature>
<evidence type="ECO:0000313" key="2">
    <source>
        <dbReference type="EMBL" id="TDP41682.1"/>
    </source>
</evidence>
<dbReference type="EMBL" id="SNXK01000001">
    <property type="protein sequence ID" value="TDP41682.1"/>
    <property type="molecule type" value="Genomic_DNA"/>
</dbReference>
<keyword evidence="1" id="KW-0812">Transmembrane</keyword>
<organism evidence="2 3">
    <name type="scientific">Nocardia ignorata</name>
    <dbReference type="NCBI Taxonomy" id="145285"/>
    <lineage>
        <taxon>Bacteria</taxon>
        <taxon>Bacillati</taxon>
        <taxon>Actinomycetota</taxon>
        <taxon>Actinomycetes</taxon>
        <taxon>Mycobacteriales</taxon>
        <taxon>Nocardiaceae</taxon>
        <taxon>Nocardia</taxon>
    </lineage>
</organism>
<keyword evidence="1" id="KW-0472">Membrane</keyword>
<dbReference type="RefSeq" id="WP_067496361.1">
    <property type="nucleotide sequence ID" value="NZ_JBHXPO010000001.1"/>
</dbReference>
<sequence>MKRIIQAVLCAVGAVVFGAGALTGVAYLFNATAYLAGFGEKVTVRIEESSTSGMSSGHAGIGTIIEDGRTVRLFDVTAGETVDARTVLIDIGKDTQAYTTPATAAKDYIWIFGVVVLGAPALVFGFAAYVLSRGRPKSGSTTAESTA</sequence>
<proteinExistence type="predicted"/>
<keyword evidence="3" id="KW-1185">Reference proteome</keyword>
<reference evidence="2 3" key="1">
    <citation type="submission" date="2019-03" db="EMBL/GenBank/DDBJ databases">
        <title>Genomic Encyclopedia of Type Strains, Phase IV (KMG-IV): sequencing the most valuable type-strain genomes for metagenomic binning, comparative biology and taxonomic classification.</title>
        <authorList>
            <person name="Goeker M."/>
        </authorList>
    </citation>
    <scope>NUCLEOTIDE SEQUENCE [LARGE SCALE GENOMIC DNA]</scope>
    <source>
        <strain evidence="2 3">DSM 44496</strain>
    </source>
</reference>
<dbReference type="AlphaFoldDB" id="A0A4R6PT31"/>
<evidence type="ECO:0000256" key="1">
    <source>
        <dbReference type="SAM" id="Phobius"/>
    </source>
</evidence>
<name>A0A4R6PT31_NOCIG</name>
<feature type="transmembrane region" description="Helical" evidence="1">
    <location>
        <begin position="7"/>
        <end position="29"/>
    </location>
</feature>
<gene>
    <name evidence="2" type="ORF">DFR75_101785</name>
</gene>
<dbReference type="Proteomes" id="UP000295087">
    <property type="component" value="Unassembled WGS sequence"/>
</dbReference>
<accession>A0A4R6PT31</accession>
<evidence type="ECO:0000313" key="3">
    <source>
        <dbReference type="Proteomes" id="UP000295087"/>
    </source>
</evidence>